<accession>A0A2N8ZJN3</accession>
<sequence length="123" mass="14316">MQSDNYDLFLEISAFVFFIGCIGVFIWVATVLYLKNKWMLLLEDNLDNGVRFYSLTLLFAMQGVLHYSTVFLVKYQAKRYGMDEKIKTIPLSVQRKFILSFSLCMFSCFLMGLSVFITEVILT</sequence>
<evidence type="ECO:0000313" key="2">
    <source>
        <dbReference type="EMBL" id="SON52105.1"/>
    </source>
</evidence>
<gene>
    <name evidence="2" type="ORF">VTAP4600_B0494</name>
</gene>
<feature type="transmembrane region" description="Helical" evidence="1">
    <location>
        <begin position="97"/>
        <end position="117"/>
    </location>
</feature>
<name>A0A2N8ZJN3_9VIBR</name>
<reference evidence="2 3" key="1">
    <citation type="submission" date="2017-10" db="EMBL/GenBank/DDBJ databases">
        <authorList>
            <person name="Banno H."/>
            <person name="Chua N.-H."/>
        </authorList>
    </citation>
    <scope>NUCLEOTIDE SEQUENCE [LARGE SCALE GENOMIC DNA]</scope>
    <source>
        <strain evidence="2">Vibrio tapetis CECT4600</strain>
    </source>
</reference>
<proteinExistence type="predicted"/>
<keyword evidence="1" id="KW-0472">Membrane</keyword>
<dbReference type="EMBL" id="LT960612">
    <property type="protein sequence ID" value="SON52105.1"/>
    <property type="molecule type" value="Genomic_DNA"/>
</dbReference>
<dbReference type="OrthoDB" id="6306073at2"/>
<feature type="transmembrane region" description="Helical" evidence="1">
    <location>
        <begin position="54"/>
        <end position="77"/>
    </location>
</feature>
<dbReference type="Proteomes" id="UP000235828">
    <property type="component" value="Chromosome B"/>
</dbReference>
<keyword evidence="1" id="KW-1133">Transmembrane helix</keyword>
<protein>
    <submittedName>
        <fullName evidence="2">Uncharacterized protein</fullName>
    </submittedName>
</protein>
<evidence type="ECO:0000313" key="3">
    <source>
        <dbReference type="Proteomes" id="UP000235828"/>
    </source>
</evidence>
<dbReference type="AlphaFoldDB" id="A0A2N8ZJN3"/>
<evidence type="ECO:0000256" key="1">
    <source>
        <dbReference type="SAM" id="Phobius"/>
    </source>
</evidence>
<keyword evidence="1" id="KW-0812">Transmembrane</keyword>
<feature type="transmembrane region" description="Helical" evidence="1">
    <location>
        <begin position="12"/>
        <end position="34"/>
    </location>
</feature>
<dbReference type="KEGG" id="vta:B0494"/>
<dbReference type="RefSeq" id="WP_102524430.1">
    <property type="nucleotide sequence ID" value="NZ_LT960612.1"/>
</dbReference>
<keyword evidence="3" id="KW-1185">Reference proteome</keyword>
<organism evidence="2 3">
    <name type="scientific">Vibrio tapetis subsp. tapetis</name>
    <dbReference type="NCBI Taxonomy" id="1671868"/>
    <lineage>
        <taxon>Bacteria</taxon>
        <taxon>Pseudomonadati</taxon>
        <taxon>Pseudomonadota</taxon>
        <taxon>Gammaproteobacteria</taxon>
        <taxon>Vibrionales</taxon>
        <taxon>Vibrionaceae</taxon>
        <taxon>Vibrio</taxon>
    </lineage>
</organism>